<dbReference type="Proteomes" id="UP000828941">
    <property type="component" value="Chromosome 2"/>
</dbReference>
<keyword evidence="2" id="KW-1185">Reference proteome</keyword>
<evidence type="ECO:0000313" key="2">
    <source>
        <dbReference type="Proteomes" id="UP000828941"/>
    </source>
</evidence>
<comment type="caution">
    <text evidence="1">The sequence shown here is derived from an EMBL/GenBank/DDBJ whole genome shotgun (WGS) entry which is preliminary data.</text>
</comment>
<protein>
    <submittedName>
        <fullName evidence="1">Uncharacterized protein</fullName>
    </submittedName>
</protein>
<name>A0ACB9Q1K4_BAUVA</name>
<organism evidence="1 2">
    <name type="scientific">Bauhinia variegata</name>
    <name type="common">Purple orchid tree</name>
    <name type="synonym">Phanera variegata</name>
    <dbReference type="NCBI Taxonomy" id="167791"/>
    <lineage>
        <taxon>Eukaryota</taxon>
        <taxon>Viridiplantae</taxon>
        <taxon>Streptophyta</taxon>
        <taxon>Embryophyta</taxon>
        <taxon>Tracheophyta</taxon>
        <taxon>Spermatophyta</taxon>
        <taxon>Magnoliopsida</taxon>
        <taxon>eudicotyledons</taxon>
        <taxon>Gunneridae</taxon>
        <taxon>Pentapetalae</taxon>
        <taxon>rosids</taxon>
        <taxon>fabids</taxon>
        <taxon>Fabales</taxon>
        <taxon>Fabaceae</taxon>
        <taxon>Cercidoideae</taxon>
        <taxon>Cercideae</taxon>
        <taxon>Bauhiniinae</taxon>
        <taxon>Bauhinia</taxon>
    </lineage>
</organism>
<evidence type="ECO:0000313" key="1">
    <source>
        <dbReference type="EMBL" id="KAI4354850.1"/>
    </source>
</evidence>
<sequence length="270" mass="30749">MEVLPIQHHRHQPLCSSADYYGSCLRKSISSLFLSPPTAPPPSPSIKASSSPPTSSSDPSWQNCQYPEGPSSQFSNPLFKISSFASVTAASAFLLGRLSRNTLINKPVSGPTPMGPIQESVEEESAVEELLLSHKPYHLKSIRLLKLKQKIPIVHSFSSEPDDQAWQELKTQVFNCIDELELVKIGFEEILERDPDCSKDYHDRILEYLEMVDECTCLLKHIKMVMNRCEKEKGDVNYYLRFFKTVVYRIRTLEDDMLGALKHFQELEQE</sequence>
<proteinExistence type="predicted"/>
<dbReference type="EMBL" id="CM039427">
    <property type="protein sequence ID" value="KAI4354850.1"/>
    <property type="molecule type" value="Genomic_DNA"/>
</dbReference>
<accession>A0ACB9Q1K4</accession>
<reference evidence="1 2" key="1">
    <citation type="journal article" date="2022" name="DNA Res.">
        <title>Chromosomal-level genome assembly of the orchid tree Bauhinia variegata (Leguminosae; Cercidoideae) supports the allotetraploid origin hypothesis of Bauhinia.</title>
        <authorList>
            <person name="Zhong Y."/>
            <person name="Chen Y."/>
            <person name="Zheng D."/>
            <person name="Pang J."/>
            <person name="Liu Y."/>
            <person name="Luo S."/>
            <person name="Meng S."/>
            <person name="Qian L."/>
            <person name="Wei D."/>
            <person name="Dai S."/>
            <person name="Zhou R."/>
        </authorList>
    </citation>
    <scope>NUCLEOTIDE SEQUENCE [LARGE SCALE GENOMIC DNA]</scope>
    <source>
        <strain evidence="1">BV-YZ2020</strain>
    </source>
</reference>
<gene>
    <name evidence="1" type="ORF">L6164_003680</name>
</gene>